<comment type="caution">
    <text evidence="2">The sequence shown here is derived from an EMBL/GenBank/DDBJ whole genome shotgun (WGS) entry which is preliminary data.</text>
</comment>
<protein>
    <submittedName>
        <fullName evidence="2">Nucleotide exchange factor GrpE</fullName>
    </submittedName>
</protein>
<dbReference type="InterPro" id="IPR000740">
    <property type="entry name" value="GrpE"/>
</dbReference>
<dbReference type="RefSeq" id="WP_150336113.1">
    <property type="nucleotide sequence ID" value="NZ_RZUG01000041.1"/>
</dbReference>
<dbReference type="Proteomes" id="UP000326251">
    <property type="component" value="Unassembled WGS sequence"/>
</dbReference>
<dbReference type="GO" id="GO:0051082">
    <property type="term" value="F:unfolded protein binding"/>
    <property type="evidence" value="ECO:0007669"/>
    <property type="project" value="TreeGrafter"/>
</dbReference>
<dbReference type="Pfam" id="PF01025">
    <property type="entry name" value="GrpE"/>
    <property type="match status" value="1"/>
</dbReference>
<dbReference type="InterPro" id="IPR009012">
    <property type="entry name" value="GrpE_head"/>
</dbReference>
<organism evidence="2 3">
    <name type="scientific">Bifidobacterium reuteri</name>
    <dbReference type="NCBI Taxonomy" id="983706"/>
    <lineage>
        <taxon>Bacteria</taxon>
        <taxon>Bacillati</taxon>
        <taxon>Actinomycetota</taxon>
        <taxon>Actinomycetes</taxon>
        <taxon>Bifidobacteriales</taxon>
        <taxon>Bifidobacteriaceae</taxon>
        <taxon>Bifidobacterium</taxon>
    </lineage>
</organism>
<keyword evidence="1" id="KW-0143">Chaperone</keyword>
<name>A0A5J5DZB5_9BIFI</name>
<evidence type="ECO:0000313" key="3">
    <source>
        <dbReference type="Proteomes" id="UP000326251"/>
    </source>
</evidence>
<dbReference type="GO" id="GO:0051087">
    <property type="term" value="F:protein-folding chaperone binding"/>
    <property type="evidence" value="ECO:0007669"/>
    <property type="project" value="InterPro"/>
</dbReference>
<dbReference type="Gene3D" id="2.30.22.10">
    <property type="entry name" value="Head domain of nucleotide exchange factor GrpE"/>
    <property type="match status" value="1"/>
</dbReference>
<dbReference type="AlphaFoldDB" id="A0A5J5DZB5"/>
<proteinExistence type="predicted"/>
<dbReference type="EMBL" id="RZUG01000041">
    <property type="protein sequence ID" value="KAA8822247.1"/>
    <property type="molecule type" value="Genomic_DNA"/>
</dbReference>
<dbReference type="PANTHER" id="PTHR21237">
    <property type="entry name" value="GRPE PROTEIN"/>
    <property type="match status" value="1"/>
</dbReference>
<gene>
    <name evidence="2" type="primary">grpE</name>
    <name evidence="2" type="ORF">EMO92_11290</name>
</gene>
<sequence>MSDDQIKELTQEVAGLRDLFLRRLADDKTTKQLVQSVNASLTRRDAIDQYKVFAPMVKELLLAVDRLKSNDPSADLNQSVADELVTVLSRYGVEQIDTDGIVDPKVHEIVGLDPLTDGVQPDTIVKVVRTGYLLSGSVLRPAQVIVARNK</sequence>
<dbReference type="GO" id="GO:0006457">
    <property type="term" value="P:protein folding"/>
    <property type="evidence" value="ECO:0007669"/>
    <property type="project" value="InterPro"/>
</dbReference>
<dbReference type="GO" id="GO:0000774">
    <property type="term" value="F:adenyl-nucleotide exchange factor activity"/>
    <property type="evidence" value="ECO:0007669"/>
    <property type="project" value="InterPro"/>
</dbReference>
<evidence type="ECO:0000313" key="2">
    <source>
        <dbReference type="EMBL" id="KAA8822247.1"/>
    </source>
</evidence>
<accession>A0A5J5DZB5</accession>
<dbReference type="GO" id="GO:0042803">
    <property type="term" value="F:protein homodimerization activity"/>
    <property type="evidence" value="ECO:0007669"/>
    <property type="project" value="InterPro"/>
</dbReference>
<evidence type="ECO:0000256" key="1">
    <source>
        <dbReference type="ARBA" id="ARBA00023186"/>
    </source>
</evidence>
<dbReference type="SUPFAM" id="SSF51064">
    <property type="entry name" value="Head domain of nucleotide exchange factor GrpE"/>
    <property type="match status" value="1"/>
</dbReference>
<dbReference type="PANTHER" id="PTHR21237:SF23">
    <property type="entry name" value="GRPE PROTEIN HOMOLOG, MITOCHONDRIAL"/>
    <property type="match status" value="1"/>
</dbReference>
<reference evidence="2 3" key="1">
    <citation type="journal article" date="2019" name="Syst. Appl. Microbiol.">
        <title>Characterization of Bifidobacterium species in feaces of the Egyptian fruit bat: Description of B. vespertilionis sp. nov. and B. rousetti sp. nov.</title>
        <authorList>
            <person name="Modesto M."/>
            <person name="Satti M."/>
            <person name="Watanabe K."/>
            <person name="Puglisi E."/>
            <person name="Morelli L."/>
            <person name="Huang C.-H."/>
            <person name="Liou J.-S."/>
            <person name="Miyashita M."/>
            <person name="Tamura T."/>
            <person name="Saito S."/>
            <person name="Mori K."/>
            <person name="Huang L."/>
            <person name="Sciavilla P."/>
            <person name="Sandri C."/>
            <person name="Spiezio C."/>
            <person name="Vitali F."/>
            <person name="Cavalieri D."/>
            <person name="Perpetuini G."/>
            <person name="Tofalo R."/>
            <person name="Bonetti A."/>
            <person name="Arita M."/>
            <person name="Mattarelli P."/>
        </authorList>
    </citation>
    <scope>NUCLEOTIDE SEQUENCE [LARGE SCALE GENOMIC DNA]</scope>
    <source>
        <strain evidence="2 3">RST19</strain>
    </source>
</reference>